<dbReference type="eggNOG" id="COG3845">
    <property type="taxonomic scope" value="Bacteria"/>
</dbReference>
<evidence type="ECO:0000256" key="1">
    <source>
        <dbReference type="ARBA" id="ARBA00022741"/>
    </source>
</evidence>
<dbReference type="InterPro" id="IPR017871">
    <property type="entry name" value="ABC_transporter-like_CS"/>
</dbReference>
<keyword evidence="5" id="KW-1185">Reference proteome</keyword>
<dbReference type="CDD" id="cd03215">
    <property type="entry name" value="ABC_Carb_Monos_II"/>
    <property type="match status" value="1"/>
</dbReference>
<dbReference type="GO" id="GO:0005524">
    <property type="term" value="F:ATP binding"/>
    <property type="evidence" value="ECO:0007669"/>
    <property type="project" value="UniProtKB-KW"/>
</dbReference>
<accession>A0A143BGE6</accession>
<dbReference type="Gene3D" id="3.40.50.300">
    <property type="entry name" value="P-loop containing nucleotide triphosphate hydrolases"/>
    <property type="match status" value="2"/>
</dbReference>
<dbReference type="CDD" id="cd03216">
    <property type="entry name" value="ABC_Carb_Monos_I"/>
    <property type="match status" value="1"/>
</dbReference>
<dbReference type="SMART" id="SM00382">
    <property type="entry name" value="AAA"/>
    <property type="match status" value="2"/>
</dbReference>
<evidence type="ECO:0000313" key="4">
    <source>
        <dbReference type="EMBL" id="AMW03685.1"/>
    </source>
</evidence>
<dbReference type="SUPFAM" id="SSF52540">
    <property type="entry name" value="P-loop containing nucleoside triphosphate hydrolases"/>
    <property type="match status" value="2"/>
</dbReference>
<keyword evidence="2" id="KW-0067">ATP-binding</keyword>
<dbReference type="Pfam" id="PF00005">
    <property type="entry name" value="ABC_tran"/>
    <property type="match status" value="2"/>
</dbReference>
<feature type="domain" description="ABC transporter" evidence="3">
    <location>
        <begin position="2"/>
        <end position="233"/>
    </location>
</feature>
<feature type="domain" description="ABC transporter" evidence="3">
    <location>
        <begin position="273"/>
        <end position="499"/>
    </location>
</feature>
<dbReference type="STRING" id="1379270.GEMMAAP_00140"/>
<keyword evidence="1" id="KW-0547">Nucleotide-binding</keyword>
<gene>
    <name evidence="4" type="ORF">GEMMAAP_00140</name>
</gene>
<dbReference type="Proteomes" id="UP000076404">
    <property type="component" value="Chromosome"/>
</dbReference>
<reference evidence="4 5" key="1">
    <citation type="journal article" date="2014" name="Proc. Natl. Acad. Sci. U.S.A.">
        <title>Functional type 2 photosynthetic reaction centers found in the rare bacterial phylum Gemmatimonadetes.</title>
        <authorList>
            <person name="Zeng Y."/>
            <person name="Feng F."/>
            <person name="Medova H."/>
            <person name="Dean J."/>
            <person name="Koblizek M."/>
        </authorList>
    </citation>
    <scope>NUCLEOTIDE SEQUENCE [LARGE SCALE GENOMIC DNA]</scope>
    <source>
        <strain evidence="4 5">AP64</strain>
    </source>
</reference>
<name>A0A143BGE6_9BACT</name>
<dbReference type="AlphaFoldDB" id="A0A143BGE6"/>
<proteinExistence type="predicted"/>
<evidence type="ECO:0000259" key="3">
    <source>
        <dbReference type="PROSITE" id="PS50893"/>
    </source>
</evidence>
<dbReference type="PANTHER" id="PTHR43790:SF4">
    <property type="entry name" value="GUANOSINE IMPORT ATP-BINDING PROTEIN NUPO"/>
    <property type="match status" value="1"/>
</dbReference>
<protein>
    <recommendedName>
        <fullName evidence="3">ABC transporter domain-containing protein</fullName>
    </recommendedName>
</protein>
<dbReference type="GO" id="GO:0016887">
    <property type="term" value="F:ATP hydrolysis activity"/>
    <property type="evidence" value="ECO:0007669"/>
    <property type="project" value="InterPro"/>
</dbReference>
<dbReference type="PANTHER" id="PTHR43790">
    <property type="entry name" value="CARBOHYDRATE TRANSPORT ATP-BINDING PROTEIN MG119-RELATED"/>
    <property type="match status" value="1"/>
</dbReference>
<dbReference type="KEGG" id="gph:GEMMAAP_00140"/>
<evidence type="ECO:0000256" key="2">
    <source>
        <dbReference type="ARBA" id="ARBA00022840"/>
    </source>
</evidence>
<evidence type="ECO:0000313" key="5">
    <source>
        <dbReference type="Proteomes" id="UP000076404"/>
    </source>
</evidence>
<organism evidence="4 5">
    <name type="scientific">Gemmatimonas phototrophica</name>
    <dbReference type="NCBI Taxonomy" id="1379270"/>
    <lineage>
        <taxon>Bacteria</taxon>
        <taxon>Pseudomonadati</taxon>
        <taxon>Gemmatimonadota</taxon>
        <taxon>Gemmatimonadia</taxon>
        <taxon>Gemmatimonadales</taxon>
        <taxon>Gemmatimonadaceae</taxon>
        <taxon>Gemmatimonas</taxon>
    </lineage>
</organism>
<dbReference type="PROSITE" id="PS50893">
    <property type="entry name" value="ABC_TRANSPORTER_2"/>
    <property type="match status" value="2"/>
</dbReference>
<dbReference type="PROSITE" id="PS00211">
    <property type="entry name" value="ABC_TRANSPORTER_1"/>
    <property type="match status" value="1"/>
</dbReference>
<sequence length="504" mass="53086">MLSLRGITHRFGGVLALDDASFVVRPGTVHALLGENGAGKTTLMRVVFGLLAPQAGDMQWRGAPVHFSSPANALASGIGMVHQHFTLVPAMTVAENVALGGHGAYHPAAAEARVREVSTRAGLPLDPHARVDTLPVGAQQRCEIVKALARDVQLLILDEPTAVLAPSEAAELLAWVRQHANAGNAVVLITHKLRDALAVADDITVLHRGRTVLTTRAAHTTQDALAAAMLGEQPDVSGQSAEQVAAGITETASHVVPLHSGTTVPEGASSTVLALDAVRWRDARGVERVHHATLQVRAGEIVGIAAVEGAGQHELLRLLAGRLEATAGRVVRPARVGFVPEDRHRDALLLDAPLFENTALRNAGARRGRMPWRALRESTAQLLTRFDVRAPGASAVARTLSGGNQQKFVLGRELADQPEALIVENPSRGLDFKATAAVQQSLRDARDAGTAVVVYSSDLDEVMLLADRVYVMHAGQAHEVRGDRDAVGRAMLGGASAHNVGGGV</sequence>
<dbReference type="InterPro" id="IPR003439">
    <property type="entry name" value="ABC_transporter-like_ATP-bd"/>
</dbReference>
<dbReference type="InterPro" id="IPR050107">
    <property type="entry name" value="ABC_carbohydrate_import_ATPase"/>
</dbReference>
<dbReference type="InterPro" id="IPR027417">
    <property type="entry name" value="P-loop_NTPase"/>
</dbReference>
<dbReference type="InterPro" id="IPR003593">
    <property type="entry name" value="AAA+_ATPase"/>
</dbReference>
<dbReference type="EMBL" id="CP011454">
    <property type="protein sequence ID" value="AMW03685.1"/>
    <property type="molecule type" value="Genomic_DNA"/>
</dbReference>
<reference evidence="4 5" key="2">
    <citation type="journal article" date="2016" name="Environ. Microbiol. Rep.">
        <title>Metagenomic evidence for the presence of phototrophic Gemmatimonadetes bacteria in diverse environments.</title>
        <authorList>
            <person name="Zeng Y."/>
            <person name="Baumbach J."/>
            <person name="Barbosa E.G."/>
            <person name="Azevedo V."/>
            <person name="Zhang C."/>
            <person name="Koblizek M."/>
        </authorList>
    </citation>
    <scope>NUCLEOTIDE SEQUENCE [LARGE SCALE GENOMIC DNA]</scope>
    <source>
        <strain evidence="4 5">AP64</strain>
    </source>
</reference>